<keyword evidence="3" id="KW-1185">Reference proteome</keyword>
<reference evidence="2 3" key="1">
    <citation type="submission" date="2019-05" db="EMBL/GenBank/DDBJ databases">
        <title>Another draft genome of Portunus trituberculatus and its Hox gene families provides insights of decapod evolution.</title>
        <authorList>
            <person name="Jeong J.-H."/>
            <person name="Song I."/>
            <person name="Kim S."/>
            <person name="Choi T."/>
            <person name="Kim D."/>
            <person name="Ryu S."/>
            <person name="Kim W."/>
        </authorList>
    </citation>
    <scope>NUCLEOTIDE SEQUENCE [LARGE SCALE GENOMIC DNA]</scope>
    <source>
        <tissue evidence="2">Muscle</tissue>
    </source>
</reference>
<organism evidence="2 3">
    <name type="scientific">Portunus trituberculatus</name>
    <name type="common">Swimming crab</name>
    <name type="synonym">Neptunus trituberculatus</name>
    <dbReference type="NCBI Taxonomy" id="210409"/>
    <lineage>
        <taxon>Eukaryota</taxon>
        <taxon>Metazoa</taxon>
        <taxon>Ecdysozoa</taxon>
        <taxon>Arthropoda</taxon>
        <taxon>Crustacea</taxon>
        <taxon>Multicrustacea</taxon>
        <taxon>Malacostraca</taxon>
        <taxon>Eumalacostraca</taxon>
        <taxon>Eucarida</taxon>
        <taxon>Decapoda</taxon>
        <taxon>Pleocyemata</taxon>
        <taxon>Brachyura</taxon>
        <taxon>Eubrachyura</taxon>
        <taxon>Portunoidea</taxon>
        <taxon>Portunidae</taxon>
        <taxon>Portuninae</taxon>
        <taxon>Portunus</taxon>
    </lineage>
</organism>
<proteinExistence type="predicted"/>
<dbReference type="EMBL" id="VSRR010069587">
    <property type="protein sequence ID" value="MPC85795.1"/>
    <property type="molecule type" value="Genomic_DNA"/>
</dbReference>
<gene>
    <name evidence="2" type="ORF">E2C01_080590</name>
</gene>
<dbReference type="AlphaFoldDB" id="A0A5B7ITN2"/>
<sequence>MVSSENNPKAEQTGTSVTTNTPTHMQAPTAPTLSNTTTTTTTTTTTHIARDTHKELPGLAWHKRQRC</sequence>
<dbReference type="Proteomes" id="UP000324222">
    <property type="component" value="Unassembled WGS sequence"/>
</dbReference>
<protein>
    <submittedName>
        <fullName evidence="2">Uncharacterized protein</fullName>
    </submittedName>
</protein>
<evidence type="ECO:0000313" key="2">
    <source>
        <dbReference type="EMBL" id="MPC85795.1"/>
    </source>
</evidence>
<feature type="compositionally biased region" description="Polar residues" evidence="1">
    <location>
        <begin position="1"/>
        <end position="35"/>
    </location>
</feature>
<feature type="region of interest" description="Disordered" evidence="1">
    <location>
        <begin position="1"/>
        <end position="67"/>
    </location>
</feature>
<name>A0A5B7ITN2_PORTR</name>
<comment type="caution">
    <text evidence="2">The sequence shown here is derived from an EMBL/GenBank/DDBJ whole genome shotgun (WGS) entry which is preliminary data.</text>
</comment>
<evidence type="ECO:0000313" key="3">
    <source>
        <dbReference type="Proteomes" id="UP000324222"/>
    </source>
</evidence>
<evidence type="ECO:0000256" key="1">
    <source>
        <dbReference type="SAM" id="MobiDB-lite"/>
    </source>
</evidence>
<feature type="compositionally biased region" description="Low complexity" evidence="1">
    <location>
        <begin position="36"/>
        <end position="46"/>
    </location>
</feature>
<accession>A0A5B7ITN2</accession>